<evidence type="ECO:0000259" key="1">
    <source>
        <dbReference type="PROSITE" id="PS50106"/>
    </source>
</evidence>
<dbReference type="Pfam" id="PF17820">
    <property type="entry name" value="PDZ_6"/>
    <property type="match status" value="1"/>
</dbReference>
<accession>A0A5C0VKT0</accession>
<dbReference type="PIRSF" id="PIRSF016493">
    <property type="entry name" value="Glycyl_aminpptds"/>
    <property type="match status" value="1"/>
</dbReference>
<dbReference type="PROSITE" id="PS50106">
    <property type="entry name" value="PDZ"/>
    <property type="match status" value="1"/>
</dbReference>
<sequence>MVQLTAAADDGSKIEFTVSFSEPQAHYADVEMRISNIRKKEIEVSMPVWAPGSYLVREFSKNVEGFTASTNAGAALSSEKVKKNTWKIKTNGNKTVVVNYKVYAYEISVRTSFIDASHAFLSPTGIFMFVKDRLNEPVRVNITPFSNWSKVSTGLEKIEGTKFSYHAPDFDWLYDSPIEVGNQDIFEFDAAGVKHEVAMVGGGNYDKEKLKLDMAKIVEEETLIFRENPNKRYVFIVHHYQNGGGGLEHLNSTVLGAKRTGYTDAATYTNFLSLVAHEYFHLWNVKRLRPIALGPFDYENENYTTDLWIAEGFTAYYDNLIIQRTGAISEIDYLKILQAEINLIANQRGDKVQAVTEASFDAWIKYYRPNENSSNATISYYNKGALLAAMLDLAIIHKTNANKSLDDVLRNTYQEYYKKKGRGFTSKEFKEALEKEYGENLDEFYNKYVNGTAEVDCAKFLAYAGLELVNRANPKMPSLGVRTRKNIISTVIRGGAAWNGGLNVNDEIIAVNGERVEDINDYIKTKAVGENLMIVLNRDGIIQTLNIKLAASTDKSLQIDIMKKQTEQQKAVFKKWMKM</sequence>
<protein>
    <submittedName>
        <fullName evidence="2">M61 family metallopeptidase</fullName>
    </submittedName>
</protein>
<dbReference type="InterPro" id="IPR024191">
    <property type="entry name" value="Peptidase_M61"/>
</dbReference>
<dbReference type="Proteomes" id="UP000323653">
    <property type="component" value="Chromosome"/>
</dbReference>
<keyword evidence="3" id="KW-1185">Reference proteome</keyword>
<dbReference type="Gene3D" id="2.30.42.10">
    <property type="match status" value="1"/>
</dbReference>
<name>A0A5C0VKT0_9SPHI</name>
<evidence type="ECO:0000313" key="3">
    <source>
        <dbReference type="Proteomes" id="UP000323653"/>
    </source>
</evidence>
<dbReference type="SUPFAM" id="SSF55486">
    <property type="entry name" value="Metalloproteases ('zincins'), catalytic domain"/>
    <property type="match status" value="1"/>
</dbReference>
<dbReference type="Pfam" id="PF05299">
    <property type="entry name" value="Peptidase_M61"/>
    <property type="match status" value="1"/>
</dbReference>
<dbReference type="InterPro" id="IPR036034">
    <property type="entry name" value="PDZ_sf"/>
</dbReference>
<dbReference type="Pfam" id="PF17899">
    <property type="entry name" value="Peptidase_M61_N"/>
    <property type="match status" value="1"/>
</dbReference>
<dbReference type="InterPro" id="IPR027268">
    <property type="entry name" value="Peptidase_M4/M1_CTD_sf"/>
</dbReference>
<gene>
    <name evidence="2" type="ORF">FYC62_15615</name>
</gene>
<dbReference type="InterPro" id="IPR040756">
    <property type="entry name" value="Peptidase_M61_N"/>
</dbReference>
<dbReference type="EMBL" id="CP043329">
    <property type="protein sequence ID" value="QEK53355.1"/>
    <property type="molecule type" value="Genomic_DNA"/>
</dbReference>
<organism evidence="2 3">
    <name type="scientific">Pedobacter aquae</name>
    <dbReference type="NCBI Taxonomy" id="2605747"/>
    <lineage>
        <taxon>Bacteria</taxon>
        <taxon>Pseudomonadati</taxon>
        <taxon>Bacteroidota</taxon>
        <taxon>Sphingobacteriia</taxon>
        <taxon>Sphingobacteriales</taxon>
        <taxon>Sphingobacteriaceae</taxon>
        <taxon>Pedobacter</taxon>
    </lineage>
</organism>
<dbReference type="AlphaFoldDB" id="A0A5C0VKT0"/>
<dbReference type="RefSeq" id="WP_149075943.1">
    <property type="nucleotide sequence ID" value="NZ_CP043329.1"/>
</dbReference>
<dbReference type="InterPro" id="IPR007963">
    <property type="entry name" value="Peptidase_M61_catalytic"/>
</dbReference>
<dbReference type="SUPFAM" id="SSF50156">
    <property type="entry name" value="PDZ domain-like"/>
    <property type="match status" value="1"/>
</dbReference>
<feature type="domain" description="PDZ" evidence="1">
    <location>
        <begin position="465"/>
        <end position="520"/>
    </location>
</feature>
<dbReference type="SMART" id="SM00228">
    <property type="entry name" value="PDZ"/>
    <property type="match status" value="1"/>
</dbReference>
<dbReference type="InterPro" id="IPR041489">
    <property type="entry name" value="PDZ_6"/>
</dbReference>
<dbReference type="Gene3D" id="1.10.390.10">
    <property type="entry name" value="Neutral Protease Domain 2"/>
    <property type="match status" value="1"/>
</dbReference>
<reference evidence="2 3" key="1">
    <citation type="submission" date="2019-08" db="EMBL/GenBank/DDBJ databases">
        <title>Pedobacter sp. nov., isolated from Han river, South Korea.</title>
        <authorList>
            <person name="Lee D.-H."/>
            <person name="Kim Y.-S."/>
            <person name="Hwang E.-M."/>
            <person name="Le Tran T.C."/>
            <person name="Cha C.-J."/>
        </authorList>
    </citation>
    <scope>NUCLEOTIDE SEQUENCE [LARGE SCALE GENOMIC DNA]</scope>
    <source>
        <strain evidence="2 3">CJ43</strain>
    </source>
</reference>
<dbReference type="KEGG" id="pej:FYC62_15615"/>
<dbReference type="InterPro" id="IPR001478">
    <property type="entry name" value="PDZ"/>
</dbReference>
<evidence type="ECO:0000313" key="2">
    <source>
        <dbReference type="EMBL" id="QEK53355.1"/>
    </source>
</evidence>
<proteinExistence type="predicted"/>
<dbReference type="Gene3D" id="2.60.40.3650">
    <property type="match status" value="1"/>
</dbReference>